<dbReference type="Proteomes" id="UP000829194">
    <property type="component" value="Chromosome"/>
</dbReference>
<evidence type="ECO:0000313" key="2">
    <source>
        <dbReference type="Proteomes" id="UP000829194"/>
    </source>
</evidence>
<dbReference type="EMBL" id="CP093547">
    <property type="protein sequence ID" value="UNP30221.1"/>
    <property type="molecule type" value="Genomic_DNA"/>
</dbReference>
<protein>
    <submittedName>
        <fullName evidence="1">Uncharacterized protein</fullName>
    </submittedName>
</protein>
<proteinExistence type="predicted"/>
<gene>
    <name evidence="1" type="ORF">MOV92_02775</name>
</gene>
<accession>A0ABY3XF02</accession>
<dbReference type="RefSeq" id="WP_148648713.1">
    <property type="nucleotide sequence ID" value="NZ_CP011131.1"/>
</dbReference>
<keyword evidence="2" id="KW-1185">Reference proteome</keyword>
<sequence>MTSSDQYRISTASEHPDLTPGEVARRMLRLAEALQSMDEVTVESVTERTGLPLKYAPLGKVHAFAIKLPESGWSYGVTYEQDGSYKAVELAYRHADINEASMSPVCEVDLAAASKALKGAGYSGKVEADEIGQATEYVFLRSHMKVRIVPAAESAPIDGKAARSCIQQLTISSRD</sequence>
<organism evidence="1 2">
    <name type="scientific">Lysobacter gummosus</name>
    <dbReference type="NCBI Taxonomy" id="262324"/>
    <lineage>
        <taxon>Bacteria</taxon>
        <taxon>Pseudomonadati</taxon>
        <taxon>Pseudomonadota</taxon>
        <taxon>Gammaproteobacteria</taxon>
        <taxon>Lysobacterales</taxon>
        <taxon>Lysobacteraceae</taxon>
        <taxon>Lysobacter</taxon>
    </lineage>
</organism>
<name>A0ABY3XF02_9GAMM</name>
<reference evidence="1 2" key="1">
    <citation type="submission" date="2022-03" db="EMBL/GenBank/DDBJ databases">
        <title>Complete genome sequence of Lysobacter capsici VKM B-2533 and Lysobacter gummosus 10.1.1, promising sources of lytic agents.</title>
        <authorList>
            <person name="Tarlachkov S.V."/>
            <person name="Kudryakova I.V."/>
            <person name="Afoshin A.S."/>
            <person name="Leontyevskaya E.A."/>
            <person name="Leontyevskaya N.V."/>
        </authorList>
    </citation>
    <scope>NUCLEOTIDE SEQUENCE [LARGE SCALE GENOMIC DNA]</scope>
    <source>
        <strain evidence="1 2">10.1.1</strain>
    </source>
</reference>
<evidence type="ECO:0000313" key="1">
    <source>
        <dbReference type="EMBL" id="UNP30221.1"/>
    </source>
</evidence>